<dbReference type="GO" id="GO:0016301">
    <property type="term" value="F:kinase activity"/>
    <property type="evidence" value="ECO:0007669"/>
    <property type="project" value="UniProtKB-KW"/>
</dbReference>
<dbReference type="EMBL" id="FQWD01000004">
    <property type="protein sequence ID" value="SHG69822.1"/>
    <property type="molecule type" value="Genomic_DNA"/>
</dbReference>
<dbReference type="STRING" id="634436.SAMN05216361_2831"/>
<dbReference type="InterPro" id="IPR002575">
    <property type="entry name" value="Aminoglycoside_PTrfase"/>
</dbReference>
<dbReference type="Gene3D" id="3.30.200.20">
    <property type="entry name" value="Phosphorylase Kinase, domain 1"/>
    <property type="match status" value="1"/>
</dbReference>
<dbReference type="InterPro" id="IPR041726">
    <property type="entry name" value="ACAD10_11_N"/>
</dbReference>
<dbReference type="SUPFAM" id="SSF56112">
    <property type="entry name" value="Protein kinase-like (PK-like)"/>
    <property type="match status" value="1"/>
</dbReference>
<dbReference type="RefSeq" id="WP_073323523.1">
    <property type="nucleotide sequence ID" value="NZ_FQWD01000004.1"/>
</dbReference>
<feature type="domain" description="Aminoglycoside phosphotransferase" evidence="1">
    <location>
        <begin position="39"/>
        <end position="265"/>
    </location>
</feature>
<dbReference type="OrthoDB" id="3806873at2"/>
<keyword evidence="2" id="KW-0808">Transferase</keyword>
<dbReference type="PANTHER" id="PTHR47829">
    <property type="entry name" value="HYDROLASE, PUTATIVE (AFU_ORTHOLOGUE AFUA_1G12880)-RELATED"/>
    <property type="match status" value="1"/>
</dbReference>
<evidence type="ECO:0000259" key="1">
    <source>
        <dbReference type="Pfam" id="PF01636"/>
    </source>
</evidence>
<accession>A0A1M5LXI6</accession>
<keyword evidence="3" id="KW-1185">Reference proteome</keyword>
<dbReference type="InterPro" id="IPR011009">
    <property type="entry name" value="Kinase-like_dom_sf"/>
</dbReference>
<sequence length="355" mass="38728">MSAHEATLVDVLAAHAFDESALQAYLQTTLNQTFSNFSIQQFQGGQSNPTFKVIADDHQWVLRKKPVGKLLPSAHQINREYRVMAALANTPVPVPTMICYCDDQSIIGTEFYVMDYVPGLLIEHPACEGLSASDTQHIYASMADTLAALHNVDIASVGLDDYARGGDYYARQIKRWSEQYRQSCEPPAGGGEGARAMQYLMAYLPDNIPADTTTCLVHGDFRIGNLLFNSDSKDVAAVLDWELSTLGHPLADLAYCCIPYHLPQDDTGTKGLVGIDLETRGIPTEAEFIQRYCSGTGRDNIEQWPFYVAFSMFRLAAILQGVYARAIQGNASSANALTVGARAALLATTAAKLVS</sequence>
<evidence type="ECO:0000313" key="2">
    <source>
        <dbReference type="EMBL" id="SHG69822.1"/>
    </source>
</evidence>
<dbReference type="AlphaFoldDB" id="A0A1M5LXI6"/>
<keyword evidence="2" id="KW-0418">Kinase</keyword>
<dbReference type="CDD" id="cd05154">
    <property type="entry name" value="ACAD10_11_N-like"/>
    <property type="match status" value="1"/>
</dbReference>
<dbReference type="Pfam" id="PF01636">
    <property type="entry name" value="APH"/>
    <property type="match status" value="1"/>
</dbReference>
<proteinExistence type="predicted"/>
<organism evidence="2 3">
    <name type="scientific">Marisediminitalea aggregata</name>
    <dbReference type="NCBI Taxonomy" id="634436"/>
    <lineage>
        <taxon>Bacteria</taxon>
        <taxon>Pseudomonadati</taxon>
        <taxon>Pseudomonadota</taxon>
        <taxon>Gammaproteobacteria</taxon>
        <taxon>Alteromonadales</taxon>
        <taxon>Alteromonadaceae</taxon>
        <taxon>Marisediminitalea</taxon>
    </lineage>
</organism>
<protein>
    <submittedName>
        <fullName evidence="2">Predicted kinase, aminoglycoside phosphotransferase (APT) family</fullName>
    </submittedName>
</protein>
<dbReference type="Proteomes" id="UP000184520">
    <property type="component" value="Unassembled WGS sequence"/>
</dbReference>
<dbReference type="Gene3D" id="3.90.1200.10">
    <property type="match status" value="1"/>
</dbReference>
<dbReference type="InterPro" id="IPR052898">
    <property type="entry name" value="ACAD10-like"/>
</dbReference>
<reference evidence="3" key="1">
    <citation type="submission" date="2016-11" db="EMBL/GenBank/DDBJ databases">
        <authorList>
            <person name="Varghese N."/>
            <person name="Submissions S."/>
        </authorList>
    </citation>
    <scope>NUCLEOTIDE SEQUENCE [LARGE SCALE GENOMIC DNA]</scope>
    <source>
        <strain evidence="3">CGMCC 1.8995</strain>
    </source>
</reference>
<gene>
    <name evidence="2" type="ORF">SAMN05216361_2831</name>
</gene>
<dbReference type="PANTHER" id="PTHR47829:SF3">
    <property type="entry name" value="AMINOGLYCOSIDE PHOSPHOTRANSFERASE DOMAIN-CONTAINING PROTEIN"/>
    <property type="match status" value="1"/>
</dbReference>
<name>A0A1M5LXI6_9ALTE</name>
<evidence type="ECO:0000313" key="3">
    <source>
        <dbReference type="Proteomes" id="UP000184520"/>
    </source>
</evidence>